<keyword evidence="2" id="KW-1185">Reference proteome</keyword>
<evidence type="ECO:0000313" key="2">
    <source>
        <dbReference type="Proteomes" id="UP000724584"/>
    </source>
</evidence>
<sequence length="132" mass="14090">MRSRPASNDPAAIPPSLLSSVFQPNISFVHPGYDEDFTSATFLSLPCLDDGGVCFDTALVACGLIACNQWSGFFSIDKLGQKRVDRPADGILRGHPYYYFQLSASASGPPGTTSSGPTCPPSPYPIIPRFSD</sequence>
<gene>
    <name evidence="1" type="ORF">F5144DRAFT_603942</name>
</gene>
<accession>A0ACB7P110</accession>
<protein>
    <submittedName>
        <fullName evidence="1">Uncharacterized protein</fullName>
    </submittedName>
</protein>
<dbReference type="Proteomes" id="UP000724584">
    <property type="component" value="Unassembled WGS sequence"/>
</dbReference>
<organism evidence="1 2">
    <name type="scientific">Chaetomium tenue</name>
    <dbReference type="NCBI Taxonomy" id="1854479"/>
    <lineage>
        <taxon>Eukaryota</taxon>
        <taxon>Fungi</taxon>
        <taxon>Dikarya</taxon>
        <taxon>Ascomycota</taxon>
        <taxon>Pezizomycotina</taxon>
        <taxon>Sordariomycetes</taxon>
        <taxon>Sordariomycetidae</taxon>
        <taxon>Sordariales</taxon>
        <taxon>Chaetomiaceae</taxon>
        <taxon>Chaetomium</taxon>
    </lineage>
</organism>
<evidence type="ECO:0000313" key="1">
    <source>
        <dbReference type="EMBL" id="KAH6627691.1"/>
    </source>
</evidence>
<reference evidence="1 2" key="1">
    <citation type="journal article" date="2021" name="Nat. Commun.">
        <title>Genetic determinants of endophytism in the Arabidopsis root mycobiome.</title>
        <authorList>
            <person name="Mesny F."/>
            <person name="Miyauchi S."/>
            <person name="Thiergart T."/>
            <person name="Pickel B."/>
            <person name="Atanasova L."/>
            <person name="Karlsson M."/>
            <person name="Huettel B."/>
            <person name="Barry K.W."/>
            <person name="Haridas S."/>
            <person name="Chen C."/>
            <person name="Bauer D."/>
            <person name="Andreopoulos W."/>
            <person name="Pangilinan J."/>
            <person name="LaButti K."/>
            <person name="Riley R."/>
            <person name="Lipzen A."/>
            <person name="Clum A."/>
            <person name="Drula E."/>
            <person name="Henrissat B."/>
            <person name="Kohler A."/>
            <person name="Grigoriev I.V."/>
            <person name="Martin F.M."/>
            <person name="Hacquard S."/>
        </authorList>
    </citation>
    <scope>NUCLEOTIDE SEQUENCE [LARGE SCALE GENOMIC DNA]</scope>
    <source>
        <strain evidence="1 2">MPI-SDFR-AT-0079</strain>
    </source>
</reference>
<dbReference type="EMBL" id="JAGIZQ010000005">
    <property type="protein sequence ID" value="KAH6627691.1"/>
    <property type="molecule type" value="Genomic_DNA"/>
</dbReference>
<comment type="caution">
    <text evidence="1">The sequence shown here is derived from an EMBL/GenBank/DDBJ whole genome shotgun (WGS) entry which is preliminary data.</text>
</comment>
<proteinExistence type="predicted"/>
<name>A0ACB7P110_9PEZI</name>